<dbReference type="Gene3D" id="3.40.50.300">
    <property type="entry name" value="P-loop containing nucleotide triphosphate hydrolases"/>
    <property type="match status" value="1"/>
</dbReference>
<feature type="compositionally biased region" description="Low complexity" evidence="1">
    <location>
        <begin position="694"/>
        <end position="723"/>
    </location>
</feature>
<protein>
    <recommendedName>
        <fullName evidence="2">AAA+ ATPase domain-containing protein</fullName>
    </recommendedName>
</protein>
<proteinExistence type="predicted"/>
<dbReference type="InterPro" id="IPR014819">
    <property type="entry name" value="PriCT_2"/>
</dbReference>
<keyword evidence="4" id="KW-1185">Reference proteome</keyword>
<dbReference type="Pfam" id="PF13481">
    <property type="entry name" value="AAA_25"/>
    <property type="match status" value="1"/>
</dbReference>
<comment type="caution">
    <text evidence="3">The sequence shown here is derived from an EMBL/GenBank/DDBJ whole genome shotgun (WGS) entry which is preliminary data.</text>
</comment>
<dbReference type="SUPFAM" id="SSF52540">
    <property type="entry name" value="P-loop containing nucleoside triphosphate hydrolases"/>
    <property type="match status" value="1"/>
</dbReference>
<feature type="compositionally biased region" description="Polar residues" evidence="1">
    <location>
        <begin position="731"/>
        <end position="740"/>
    </location>
</feature>
<evidence type="ECO:0000313" key="3">
    <source>
        <dbReference type="EMBL" id="GCL64945.1"/>
    </source>
</evidence>
<dbReference type="SMART" id="SM00382">
    <property type="entry name" value="AAA"/>
    <property type="match status" value="1"/>
</dbReference>
<evidence type="ECO:0000313" key="4">
    <source>
        <dbReference type="Proteomes" id="UP000301751"/>
    </source>
</evidence>
<gene>
    <name evidence="3" type="ORF">AQPW35_40260</name>
</gene>
<organism evidence="3 4">
    <name type="scientific">Pseudaquabacterium pictum</name>
    <dbReference type="NCBI Taxonomy" id="2315236"/>
    <lineage>
        <taxon>Bacteria</taxon>
        <taxon>Pseudomonadati</taxon>
        <taxon>Pseudomonadota</taxon>
        <taxon>Betaproteobacteria</taxon>
        <taxon>Burkholderiales</taxon>
        <taxon>Sphaerotilaceae</taxon>
        <taxon>Pseudaquabacterium</taxon>
    </lineage>
</organism>
<reference evidence="4" key="1">
    <citation type="submission" date="2019-03" db="EMBL/GenBank/DDBJ databases">
        <title>Aquabacterium pictum sp.nov., the first bacteriochlorophyll a-containing freshwater bacterium in the genus Aquabacterium of the class Betaproteobacteria.</title>
        <authorList>
            <person name="Hirose S."/>
            <person name="Tank M."/>
            <person name="Hara E."/>
            <person name="Tamaki H."/>
            <person name="Takaichi S."/>
            <person name="Haruta S."/>
            <person name="Hanada S."/>
        </authorList>
    </citation>
    <scope>NUCLEOTIDE SEQUENCE [LARGE SCALE GENOMIC DNA]</scope>
    <source>
        <strain evidence="4">W35</strain>
    </source>
</reference>
<dbReference type="InterPro" id="IPR027417">
    <property type="entry name" value="P-loop_NTPase"/>
</dbReference>
<feature type="compositionally biased region" description="Polar residues" evidence="1">
    <location>
        <begin position="101"/>
        <end position="111"/>
    </location>
</feature>
<dbReference type="InterPro" id="IPR003593">
    <property type="entry name" value="AAA+_ATPase"/>
</dbReference>
<dbReference type="Pfam" id="PF08707">
    <property type="entry name" value="PriCT_2"/>
    <property type="match status" value="1"/>
</dbReference>
<feature type="region of interest" description="Disordered" evidence="1">
    <location>
        <begin position="694"/>
        <end position="740"/>
    </location>
</feature>
<accession>A0A480AZ05</accession>
<dbReference type="OrthoDB" id="8905164at2"/>
<dbReference type="EMBL" id="BJCL01000012">
    <property type="protein sequence ID" value="GCL64945.1"/>
    <property type="molecule type" value="Genomic_DNA"/>
</dbReference>
<evidence type="ECO:0000259" key="2">
    <source>
        <dbReference type="SMART" id="SM00382"/>
    </source>
</evidence>
<feature type="region of interest" description="Disordered" evidence="1">
    <location>
        <begin position="88"/>
        <end position="111"/>
    </location>
</feature>
<feature type="domain" description="AAA+ ATPase" evidence="2">
    <location>
        <begin position="350"/>
        <end position="645"/>
    </location>
</feature>
<dbReference type="Proteomes" id="UP000301751">
    <property type="component" value="Unassembled WGS sequence"/>
</dbReference>
<name>A0A480AZ05_9BURK</name>
<dbReference type="GO" id="GO:0016817">
    <property type="term" value="F:hydrolase activity, acting on acid anhydrides"/>
    <property type="evidence" value="ECO:0007669"/>
    <property type="project" value="InterPro"/>
</dbReference>
<evidence type="ECO:0000256" key="1">
    <source>
        <dbReference type="SAM" id="MobiDB-lite"/>
    </source>
</evidence>
<sequence>MSGMADLARARDALQAIPPDLPRDEWVRAGMAAKAAGLSFEDFDSWSAQADSYNAAAARDTWRSIKDGKGIGPGTLFHLAAGAGWRPDGARPGAGRKVQQQRESAPVPTQRSTGAAEVWARCLPATSDHPYVVAKDGAPHGLRVVPAGDPLCIARSSVAGWLVVPVLPLSGGEPVSLQFIPPPGSGKKLNLRGAPMAGVFVVGDLQPGGLAYVVEGIGQAWACWKATGAAAVVAFGWGNVKRVAAELRERDPAARVVLVPDAGKEADAVAVAAELGVEVVTMPAGSPDNFDANDYARAEGFDALEVLLASTLPAAGPATLPDPWRVVPLDDLDSAELPQQQWAWHGYIPAGEVTMLGAHGGTGKSTIALMLAAAVPRGAPLFGVATTPAPVVFFSAEDGADTVRRRLRHVLRAAGLSAADLAGMVTVLDATHGAPELGSPMTDAAGRQTFGPTPTGERLREFLADKPGALLIVDNASDTMGGNENARPEVRAFVRLLASMVRDTGGAVLLLAHVDKGTSRGERSGSEGYSGSTAWHNSARSRLYLSRDKDGTLLLEHQKNNLGPLREPLRLVWPADGLPTLDQPLSGTVQRIASDNDTRALLRLVHEFTGRREFVTTATNSRTHAGVLMRGEASFPRRLNNGQVFDLLRNAERRGWLQKVEYRGSDRKPRERWQVTPAGAQVADIADFAATAATAATSDDPAATAPGAASPAEPAATAATSPPGGMGGTARTQVTAETTP</sequence>
<dbReference type="AlphaFoldDB" id="A0A480AZ05"/>